<name>X1RYU1_9ZZZZ</name>
<gene>
    <name evidence="1" type="ORF">S12H4_12681</name>
</gene>
<evidence type="ECO:0000313" key="1">
    <source>
        <dbReference type="EMBL" id="GAI85823.1"/>
    </source>
</evidence>
<organism evidence="1">
    <name type="scientific">marine sediment metagenome</name>
    <dbReference type="NCBI Taxonomy" id="412755"/>
    <lineage>
        <taxon>unclassified sequences</taxon>
        <taxon>metagenomes</taxon>
        <taxon>ecological metagenomes</taxon>
    </lineage>
</organism>
<dbReference type="EMBL" id="BARW01006061">
    <property type="protein sequence ID" value="GAI85823.1"/>
    <property type="molecule type" value="Genomic_DNA"/>
</dbReference>
<feature type="non-terminal residue" evidence="1">
    <location>
        <position position="131"/>
    </location>
</feature>
<dbReference type="AlphaFoldDB" id="X1RYU1"/>
<accession>X1RYU1</accession>
<proteinExistence type="predicted"/>
<reference evidence="1" key="1">
    <citation type="journal article" date="2014" name="Front. Microbiol.">
        <title>High frequency of phylogenetically diverse reductive dehalogenase-homologous genes in deep subseafloor sedimentary metagenomes.</title>
        <authorList>
            <person name="Kawai M."/>
            <person name="Futagami T."/>
            <person name="Toyoda A."/>
            <person name="Takaki Y."/>
            <person name="Nishi S."/>
            <person name="Hori S."/>
            <person name="Arai W."/>
            <person name="Tsubouchi T."/>
            <person name="Morono Y."/>
            <person name="Uchiyama I."/>
            <person name="Ito T."/>
            <person name="Fujiyama A."/>
            <person name="Inagaki F."/>
            <person name="Takami H."/>
        </authorList>
    </citation>
    <scope>NUCLEOTIDE SEQUENCE</scope>
    <source>
        <strain evidence="1">Expedition CK06-06</strain>
    </source>
</reference>
<comment type="caution">
    <text evidence="1">The sequence shown here is derived from an EMBL/GenBank/DDBJ whole genome shotgun (WGS) entry which is preliminary data.</text>
</comment>
<protein>
    <submittedName>
        <fullName evidence="1">Uncharacterized protein</fullName>
    </submittedName>
</protein>
<sequence>MMAETFGKTDIGGISRNWTTAVTNSYIISLECQSGAAGELASISVYFSNLDEGRAAKCAIYDSSFNLLTNGETEKKTAPAGGWSREWITFDFPISPEVAASTTYYLAVWFQGSDGNPASMYWDTIHDALYW</sequence>